<dbReference type="GO" id="GO:0003700">
    <property type="term" value="F:DNA-binding transcription factor activity"/>
    <property type="evidence" value="ECO:0007669"/>
    <property type="project" value="InterPro"/>
</dbReference>
<dbReference type="EMBL" id="JAEACU010000012">
    <property type="protein sequence ID" value="KAH7513060.1"/>
    <property type="molecule type" value="Genomic_DNA"/>
</dbReference>
<dbReference type="SMART" id="SM00774">
    <property type="entry name" value="WRKY"/>
    <property type="match status" value="1"/>
</dbReference>
<evidence type="ECO:0000313" key="8">
    <source>
        <dbReference type="EMBL" id="KAH7513060.1"/>
    </source>
</evidence>
<keyword evidence="5" id="KW-0539">Nucleus</keyword>
<dbReference type="PANTHER" id="PTHR31221">
    <property type="entry name" value="WRKY TRANSCRIPTION FACTOR PROTEIN 1-RELATED"/>
    <property type="match status" value="1"/>
</dbReference>
<evidence type="ECO:0000256" key="4">
    <source>
        <dbReference type="ARBA" id="ARBA00023163"/>
    </source>
</evidence>
<comment type="subcellular location">
    <subcellularLocation>
        <location evidence="1">Nucleus</location>
    </subcellularLocation>
</comment>
<dbReference type="PROSITE" id="PS50811">
    <property type="entry name" value="WRKY"/>
    <property type="match status" value="1"/>
</dbReference>
<feature type="region of interest" description="Disordered" evidence="6">
    <location>
        <begin position="86"/>
        <end position="111"/>
    </location>
</feature>
<dbReference type="InterPro" id="IPR036576">
    <property type="entry name" value="WRKY_dom_sf"/>
</dbReference>
<name>A0A978UE67_ZIZJJ</name>
<evidence type="ECO:0000256" key="3">
    <source>
        <dbReference type="ARBA" id="ARBA00023125"/>
    </source>
</evidence>
<sequence>MHSSMDSQEPSNPPPPSLPSLLPPSLPISQNPPNCLFTPSLPSSSIHPPFPPSHHPPPLDVPQILHDIDWVGLLSGQLGGFGELMNKPRMQNGEGDHEEKGGKRKGGRMSKTCRPRFAFQTRSVDDILDDGYRWRKYGQKSVKNSLHPRYIYIHAISIYIYIKFYSIIRCHLAYFGSKQFWRKTNNFYMDCNQMRVVWHNSCYDPDPGYDGTHIRGGRPGPKATEAEGEDGQSCVL</sequence>
<evidence type="ECO:0000256" key="5">
    <source>
        <dbReference type="ARBA" id="ARBA00023242"/>
    </source>
</evidence>
<keyword evidence="2" id="KW-0805">Transcription regulation</keyword>
<evidence type="ECO:0000256" key="6">
    <source>
        <dbReference type="SAM" id="MobiDB-lite"/>
    </source>
</evidence>
<accession>A0A978UE67</accession>
<evidence type="ECO:0000313" key="9">
    <source>
        <dbReference type="Proteomes" id="UP000813462"/>
    </source>
</evidence>
<dbReference type="SUPFAM" id="SSF118290">
    <property type="entry name" value="WRKY DNA-binding domain"/>
    <property type="match status" value="1"/>
</dbReference>
<dbReference type="GO" id="GO:0005634">
    <property type="term" value="C:nucleus"/>
    <property type="evidence" value="ECO:0007669"/>
    <property type="project" value="UniProtKB-SubCell"/>
</dbReference>
<comment type="caution">
    <text evidence="8">The sequence shown here is derived from an EMBL/GenBank/DDBJ whole genome shotgun (WGS) entry which is preliminary data.</text>
</comment>
<dbReference type="Gene3D" id="2.20.25.80">
    <property type="entry name" value="WRKY domain"/>
    <property type="match status" value="1"/>
</dbReference>
<dbReference type="Proteomes" id="UP000813462">
    <property type="component" value="Unassembled WGS sequence"/>
</dbReference>
<proteinExistence type="predicted"/>
<feature type="region of interest" description="Disordered" evidence="6">
    <location>
        <begin position="1"/>
        <end position="40"/>
    </location>
</feature>
<protein>
    <recommendedName>
        <fullName evidence="7">WRKY domain-containing protein</fullName>
    </recommendedName>
</protein>
<feature type="domain" description="WRKY" evidence="7">
    <location>
        <begin position="123"/>
        <end position="152"/>
    </location>
</feature>
<dbReference type="InterPro" id="IPR003657">
    <property type="entry name" value="WRKY_dom"/>
</dbReference>
<feature type="compositionally biased region" description="Pro residues" evidence="6">
    <location>
        <begin position="11"/>
        <end position="26"/>
    </location>
</feature>
<dbReference type="PANTHER" id="PTHR31221:SF111">
    <property type="entry name" value="WRKY TRANSCRIPTION FACTOR 43-RELATED"/>
    <property type="match status" value="1"/>
</dbReference>
<feature type="compositionally biased region" description="Low complexity" evidence="6">
    <location>
        <begin position="27"/>
        <end position="40"/>
    </location>
</feature>
<dbReference type="GO" id="GO:0043565">
    <property type="term" value="F:sequence-specific DNA binding"/>
    <property type="evidence" value="ECO:0007669"/>
    <property type="project" value="InterPro"/>
</dbReference>
<keyword evidence="3" id="KW-0238">DNA-binding</keyword>
<evidence type="ECO:0000256" key="2">
    <source>
        <dbReference type="ARBA" id="ARBA00023015"/>
    </source>
</evidence>
<dbReference type="Pfam" id="PF03106">
    <property type="entry name" value="WRKY"/>
    <property type="match status" value="1"/>
</dbReference>
<reference evidence="8" key="1">
    <citation type="journal article" date="2021" name="Front. Plant Sci.">
        <title>Chromosome-Scale Genome Assembly for Chinese Sour Jujube and Insights Into Its Genome Evolution and Domestication Signature.</title>
        <authorList>
            <person name="Shen L.-Y."/>
            <person name="Luo H."/>
            <person name="Wang X.-L."/>
            <person name="Wang X.-M."/>
            <person name="Qiu X.-J."/>
            <person name="Liu H."/>
            <person name="Zhou S.-S."/>
            <person name="Jia K.-H."/>
            <person name="Nie S."/>
            <person name="Bao Y.-T."/>
            <person name="Zhang R.-G."/>
            <person name="Yun Q.-Z."/>
            <person name="Chai Y.-H."/>
            <person name="Lu J.-Y."/>
            <person name="Li Y."/>
            <person name="Zhao S.-W."/>
            <person name="Mao J.-F."/>
            <person name="Jia S.-G."/>
            <person name="Mao Y.-M."/>
        </authorList>
    </citation>
    <scope>NUCLEOTIDE SEQUENCE</scope>
    <source>
        <strain evidence="8">AT0</strain>
        <tissue evidence="8">Leaf</tissue>
    </source>
</reference>
<evidence type="ECO:0000256" key="1">
    <source>
        <dbReference type="ARBA" id="ARBA00004123"/>
    </source>
</evidence>
<keyword evidence="4" id="KW-0804">Transcription</keyword>
<dbReference type="AlphaFoldDB" id="A0A978UE67"/>
<dbReference type="InterPro" id="IPR044810">
    <property type="entry name" value="WRKY_plant"/>
</dbReference>
<feature type="compositionally biased region" description="Basic residues" evidence="6">
    <location>
        <begin position="102"/>
        <end position="111"/>
    </location>
</feature>
<gene>
    <name evidence="8" type="ORF">FEM48_Zijuj12G0156400</name>
</gene>
<evidence type="ECO:0000259" key="7">
    <source>
        <dbReference type="PROSITE" id="PS50811"/>
    </source>
</evidence>
<organism evidence="8 9">
    <name type="scientific">Ziziphus jujuba var. spinosa</name>
    <dbReference type="NCBI Taxonomy" id="714518"/>
    <lineage>
        <taxon>Eukaryota</taxon>
        <taxon>Viridiplantae</taxon>
        <taxon>Streptophyta</taxon>
        <taxon>Embryophyta</taxon>
        <taxon>Tracheophyta</taxon>
        <taxon>Spermatophyta</taxon>
        <taxon>Magnoliopsida</taxon>
        <taxon>eudicotyledons</taxon>
        <taxon>Gunneridae</taxon>
        <taxon>Pentapetalae</taxon>
        <taxon>rosids</taxon>
        <taxon>fabids</taxon>
        <taxon>Rosales</taxon>
        <taxon>Rhamnaceae</taxon>
        <taxon>Paliureae</taxon>
        <taxon>Ziziphus</taxon>
    </lineage>
</organism>